<protein>
    <submittedName>
        <fullName evidence="13">Uncharacterized protein</fullName>
    </submittedName>
</protein>
<evidence type="ECO:0000256" key="7">
    <source>
        <dbReference type="ARBA" id="ARBA00023180"/>
    </source>
</evidence>
<keyword evidence="3" id="KW-0336">GPI-anchor</keyword>
<keyword evidence="11" id="KW-0812">Transmembrane</keyword>
<dbReference type="PANTHER" id="PTHR34114:SF3">
    <property type="entry name" value="OS01G0559750 PROTEIN"/>
    <property type="match status" value="1"/>
</dbReference>
<feature type="chain" id="PRO_5004658791" evidence="12">
    <location>
        <begin position="28"/>
        <end position="64"/>
    </location>
</feature>
<evidence type="ECO:0000256" key="3">
    <source>
        <dbReference type="ARBA" id="ARBA00022622"/>
    </source>
</evidence>
<comment type="similarity">
    <text evidence="2">Belongs to the AG-peptide AGP family.</text>
</comment>
<dbReference type="Gramene" id="ERN15385">
    <property type="protein sequence ID" value="ERN15385"/>
    <property type="gene ID" value="AMTR_s00036p00189610"/>
</dbReference>
<accession>U5CZF8</accession>
<dbReference type="PANTHER" id="PTHR34114">
    <property type="entry name" value="ARABINOGALACTAN PEPTIDE 1"/>
    <property type="match status" value="1"/>
</dbReference>
<dbReference type="HOGENOM" id="CLU_2870578_0_0_1"/>
<keyword evidence="9" id="KW-0449">Lipoprotein</keyword>
<evidence type="ECO:0000256" key="12">
    <source>
        <dbReference type="SAM" id="SignalP"/>
    </source>
</evidence>
<evidence type="ECO:0000313" key="14">
    <source>
        <dbReference type="Proteomes" id="UP000017836"/>
    </source>
</evidence>
<organism evidence="13 14">
    <name type="scientific">Amborella trichopoda</name>
    <dbReference type="NCBI Taxonomy" id="13333"/>
    <lineage>
        <taxon>Eukaryota</taxon>
        <taxon>Viridiplantae</taxon>
        <taxon>Streptophyta</taxon>
        <taxon>Embryophyta</taxon>
        <taxon>Tracheophyta</taxon>
        <taxon>Spermatophyta</taxon>
        <taxon>Magnoliopsida</taxon>
        <taxon>Amborellales</taxon>
        <taxon>Amborellaceae</taxon>
        <taxon>Amborella</taxon>
    </lineage>
</organism>
<evidence type="ECO:0000256" key="8">
    <source>
        <dbReference type="ARBA" id="ARBA00023278"/>
    </source>
</evidence>
<gene>
    <name evidence="13" type="ORF">AMTR_s00036p00189610</name>
</gene>
<keyword evidence="6 11" id="KW-0472">Membrane</keyword>
<dbReference type="InterPro" id="IPR039281">
    <property type="entry name" value="AGP3/12/13/14/21"/>
</dbReference>
<evidence type="ECO:0000256" key="4">
    <source>
        <dbReference type="ARBA" id="ARBA00022729"/>
    </source>
</evidence>
<feature type="signal peptide" evidence="12">
    <location>
        <begin position="1"/>
        <end position="27"/>
    </location>
</feature>
<evidence type="ECO:0000256" key="11">
    <source>
        <dbReference type="SAM" id="Phobius"/>
    </source>
</evidence>
<evidence type="ECO:0000256" key="2">
    <source>
        <dbReference type="ARBA" id="ARBA00005835"/>
    </source>
</evidence>
<comment type="subcellular location">
    <subcellularLocation>
        <location evidence="10">Endomembrane system</location>
        <topology evidence="10">Lipid-anchor</topology>
    </subcellularLocation>
    <subcellularLocation>
        <location evidence="1">Membrane</location>
        <topology evidence="1">Lipid-anchor</topology>
        <topology evidence="1">GPI-anchor</topology>
    </subcellularLocation>
</comment>
<dbReference type="GO" id="GO:0012505">
    <property type="term" value="C:endomembrane system"/>
    <property type="evidence" value="ECO:0007669"/>
    <property type="project" value="UniProtKB-SubCell"/>
</dbReference>
<keyword evidence="4 12" id="KW-0732">Signal</keyword>
<keyword evidence="14" id="KW-1185">Reference proteome</keyword>
<dbReference type="GO" id="GO:0098552">
    <property type="term" value="C:side of membrane"/>
    <property type="evidence" value="ECO:0007669"/>
    <property type="project" value="UniProtKB-KW"/>
</dbReference>
<reference evidence="14" key="1">
    <citation type="journal article" date="2013" name="Science">
        <title>The Amborella genome and the evolution of flowering plants.</title>
        <authorList>
            <consortium name="Amborella Genome Project"/>
        </authorList>
    </citation>
    <scope>NUCLEOTIDE SEQUENCE [LARGE SCALE GENOMIC DNA]</scope>
</reference>
<keyword evidence="7" id="KW-0325">Glycoprotein</keyword>
<evidence type="ECO:0000256" key="6">
    <source>
        <dbReference type="ARBA" id="ARBA00023136"/>
    </source>
</evidence>
<dbReference type="Proteomes" id="UP000017836">
    <property type="component" value="Unassembled WGS sequence"/>
</dbReference>
<dbReference type="AlphaFoldDB" id="U5CZF8"/>
<feature type="transmembrane region" description="Helical" evidence="11">
    <location>
        <begin position="43"/>
        <end position="63"/>
    </location>
</feature>
<keyword evidence="11" id="KW-1133">Transmembrane helix</keyword>
<evidence type="ECO:0000256" key="5">
    <source>
        <dbReference type="ARBA" id="ARBA00022974"/>
    </source>
</evidence>
<proteinExistence type="inferred from homology"/>
<evidence type="ECO:0000256" key="1">
    <source>
        <dbReference type="ARBA" id="ARBA00004589"/>
    </source>
</evidence>
<keyword evidence="5" id="KW-0654">Proteoglycan</keyword>
<evidence type="ECO:0000256" key="9">
    <source>
        <dbReference type="ARBA" id="ARBA00023288"/>
    </source>
</evidence>
<evidence type="ECO:0000256" key="10">
    <source>
        <dbReference type="ARBA" id="ARBA00037868"/>
    </source>
</evidence>
<keyword evidence="8" id="KW-0379">Hydroxylation</keyword>
<evidence type="ECO:0000313" key="13">
    <source>
        <dbReference type="EMBL" id="ERN15385.1"/>
    </source>
</evidence>
<sequence length="64" mass="6382">MAGLRSSSLASMAVIALVFALVCGAFAAESPAPSPDSGAVEIIPGIIGGVVISVMAFFFGTFFN</sequence>
<dbReference type="EMBL" id="KI392503">
    <property type="protein sequence ID" value="ERN15385.1"/>
    <property type="molecule type" value="Genomic_DNA"/>
</dbReference>
<name>U5CZF8_AMBTC</name>